<dbReference type="InterPro" id="IPR007750">
    <property type="entry name" value="DUF674"/>
</dbReference>
<dbReference type="FunCoup" id="D8SBE3">
    <property type="interactions" value="59"/>
</dbReference>
<dbReference type="PANTHER" id="PTHR33103:SF19">
    <property type="entry name" value="OS09G0544700 PROTEIN"/>
    <property type="match status" value="1"/>
</dbReference>
<evidence type="ECO:0000256" key="1">
    <source>
        <dbReference type="SAM" id="MobiDB-lite"/>
    </source>
</evidence>
<feature type="compositionally biased region" description="Pro residues" evidence="1">
    <location>
        <begin position="52"/>
        <end position="63"/>
    </location>
</feature>
<dbReference type="InParanoid" id="D8SBE3"/>
<feature type="region of interest" description="Disordered" evidence="1">
    <location>
        <begin position="18"/>
        <end position="64"/>
    </location>
</feature>
<accession>D8SBE3</accession>
<dbReference type="PANTHER" id="PTHR33103">
    <property type="entry name" value="OS01G0153900 PROTEIN"/>
    <property type="match status" value="1"/>
</dbReference>
<dbReference type="EMBL" id="GL377610">
    <property type="protein sequence ID" value="EFJ18239.1"/>
    <property type="molecule type" value="Genomic_DNA"/>
</dbReference>
<organism evidence="3">
    <name type="scientific">Selaginella moellendorffii</name>
    <name type="common">Spikemoss</name>
    <dbReference type="NCBI Taxonomy" id="88036"/>
    <lineage>
        <taxon>Eukaryota</taxon>
        <taxon>Viridiplantae</taxon>
        <taxon>Streptophyta</taxon>
        <taxon>Embryophyta</taxon>
        <taxon>Tracheophyta</taxon>
        <taxon>Lycopodiopsida</taxon>
        <taxon>Selaginellales</taxon>
        <taxon>Selaginellaceae</taxon>
        <taxon>Selaginella</taxon>
    </lineage>
</organism>
<evidence type="ECO:0000313" key="3">
    <source>
        <dbReference type="Proteomes" id="UP000001514"/>
    </source>
</evidence>
<sequence>MGSSGESPCQFIVELLSENAPSDRGHRPPPPPLPSNLMLAAFNPAAQAAAQAPPPPPPPPSPPTLTATLLYSRVSKNILCLEAGKELVDLVVGFLTLPLGCVVKLLQAIEIPPPEGAPPPPISSKREVKPLVGITSLFSCTEKLDESRMCSSKSLLVDPRPTMTFGDKVIRIPGTEGAAIYCCGAPAACEFITKKPDLKCPKHKKVMENPCKVLASEEDVIAAAAAAAGGGKKEEAAPKKGKKGGAPAVEAAPPPGYIKTGSSFMITNTLEVFPSSTIQSILRLGTQKGEKMSDLESMEIPVSGEEIVQMLKSSLSSTNVLNDVFGKHCKKPLASPMMLLPAPPSAGALPA</sequence>
<dbReference type="eggNOG" id="ENOG502SRW0">
    <property type="taxonomic scope" value="Eukaryota"/>
</dbReference>
<gene>
    <name evidence="2" type="ORF">SELMODRAFT_420248</name>
</gene>
<keyword evidence="3" id="KW-1185">Reference proteome</keyword>
<evidence type="ECO:0000313" key="2">
    <source>
        <dbReference type="EMBL" id="EFJ18239.1"/>
    </source>
</evidence>
<dbReference type="Proteomes" id="UP000001514">
    <property type="component" value="Unassembled WGS sequence"/>
</dbReference>
<dbReference type="HOGENOM" id="CLU_067951_0_0_1"/>
<name>D8SBE3_SELML</name>
<reference evidence="2 3" key="1">
    <citation type="journal article" date="2011" name="Science">
        <title>The Selaginella genome identifies genetic changes associated with the evolution of vascular plants.</title>
        <authorList>
            <person name="Banks J.A."/>
            <person name="Nishiyama T."/>
            <person name="Hasebe M."/>
            <person name="Bowman J.L."/>
            <person name="Gribskov M."/>
            <person name="dePamphilis C."/>
            <person name="Albert V.A."/>
            <person name="Aono N."/>
            <person name="Aoyama T."/>
            <person name="Ambrose B.A."/>
            <person name="Ashton N.W."/>
            <person name="Axtell M.J."/>
            <person name="Barker E."/>
            <person name="Barker M.S."/>
            <person name="Bennetzen J.L."/>
            <person name="Bonawitz N.D."/>
            <person name="Chapple C."/>
            <person name="Cheng C."/>
            <person name="Correa L.G."/>
            <person name="Dacre M."/>
            <person name="DeBarry J."/>
            <person name="Dreyer I."/>
            <person name="Elias M."/>
            <person name="Engstrom E.M."/>
            <person name="Estelle M."/>
            <person name="Feng L."/>
            <person name="Finet C."/>
            <person name="Floyd S.K."/>
            <person name="Frommer W.B."/>
            <person name="Fujita T."/>
            <person name="Gramzow L."/>
            <person name="Gutensohn M."/>
            <person name="Harholt J."/>
            <person name="Hattori M."/>
            <person name="Heyl A."/>
            <person name="Hirai T."/>
            <person name="Hiwatashi Y."/>
            <person name="Ishikawa M."/>
            <person name="Iwata M."/>
            <person name="Karol K.G."/>
            <person name="Koehler B."/>
            <person name="Kolukisaoglu U."/>
            <person name="Kubo M."/>
            <person name="Kurata T."/>
            <person name="Lalonde S."/>
            <person name="Li K."/>
            <person name="Li Y."/>
            <person name="Litt A."/>
            <person name="Lyons E."/>
            <person name="Manning G."/>
            <person name="Maruyama T."/>
            <person name="Michael T.P."/>
            <person name="Mikami K."/>
            <person name="Miyazaki S."/>
            <person name="Morinaga S."/>
            <person name="Murata T."/>
            <person name="Mueller-Roeber B."/>
            <person name="Nelson D.R."/>
            <person name="Obara M."/>
            <person name="Oguri Y."/>
            <person name="Olmstead R.G."/>
            <person name="Onodera N."/>
            <person name="Petersen B.L."/>
            <person name="Pils B."/>
            <person name="Prigge M."/>
            <person name="Rensing S.A."/>
            <person name="Riano-Pachon D.M."/>
            <person name="Roberts A.W."/>
            <person name="Sato Y."/>
            <person name="Scheller H.V."/>
            <person name="Schulz B."/>
            <person name="Schulz C."/>
            <person name="Shakirov E.V."/>
            <person name="Shibagaki N."/>
            <person name="Shinohara N."/>
            <person name="Shippen D.E."/>
            <person name="Soerensen I."/>
            <person name="Sotooka R."/>
            <person name="Sugimoto N."/>
            <person name="Sugita M."/>
            <person name="Sumikawa N."/>
            <person name="Tanurdzic M."/>
            <person name="Theissen G."/>
            <person name="Ulvskov P."/>
            <person name="Wakazuki S."/>
            <person name="Weng J.K."/>
            <person name="Willats W.W."/>
            <person name="Wipf D."/>
            <person name="Wolf P.G."/>
            <person name="Yang L."/>
            <person name="Zimmer A.D."/>
            <person name="Zhu Q."/>
            <person name="Mitros T."/>
            <person name="Hellsten U."/>
            <person name="Loque D."/>
            <person name="Otillar R."/>
            <person name="Salamov A."/>
            <person name="Schmutz J."/>
            <person name="Shapiro H."/>
            <person name="Lindquist E."/>
            <person name="Lucas S."/>
            <person name="Rokhsar D."/>
            <person name="Grigoriev I.V."/>
        </authorList>
    </citation>
    <scope>NUCLEOTIDE SEQUENCE [LARGE SCALE GENOMIC DNA]</scope>
</reference>
<protein>
    <submittedName>
        <fullName evidence="2">Uncharacterized protein</fullName>
    </submittedName>
</protein>
<dbReference type="AlphaFoldDB" id="D8SBE3"/>
<dbReference type="OMA" id="CQFIVEL"/>
<dbReference type="KEGG" id="smo:SELMODRAFT_420248"/>
<proteinExistence type="predicted"/>
<dbReference type="Gramene" id="EFJ18239">
    <property type="protein sequence ID" value="EFJ18239"/>
    <property type="gene ID" value="SELMODRAFT_420248"/>
</dbReference>
<dbReference type="Pfam" id="PF05056">
    <property type="entry name" value="DUF674"/>
    <property type="match status" value="2"/>
</dbReference>